<dbReference type="Gene3D" id="1.10.10.10">
    <property type="entry name" value="Winged helix-like DNA-binding domain superfamily/Winged helix DNA-binding domain"/>
    <property type="match status" value="1"/>
</dbReference>
<evidence type="ECO:0000256" key="2">
    <source>
        <dbReference type="ARBA" id="ARBA00017953"/>
    </source>
</evidence>
<dbReference type="InterPro" id="IPR036390">
    <property type="entry name" value="WH_DNA-bd_sf"/>
</dbReference>
<evidence type="ECO:0000256" key="1">
    <source>
        <dbReference type="ARBA" id="ARBA00009697"/>
    </source>
</evidence>
<comment type="function">
    <text evidence="6">Component of the ESCRT-II complex (endosomal sorting complex required for transport II), which is required for multivesicular body (MVB) formation and sorting of endosomal cargo proteins into MVBs.</text>
</comment>
<dbReference type="SUPFAM" id="SSF46785">
    <property type="entry name" value="Winged helix' DNA-binding domain"/>
    <property type="match status" value="1"/>
</dbReference>
<evidence type="ECO:0000256" key="5">
    <source>
        <dbReference type="ARBA" id="ARBA00022927"/>
    </source>
</evidence>
<organism evidence="7 8">
    <name type="scientific">Rhodotorula toruloides</name>
    <name type="common">Yeast</name>
    <name type="synonym">Rhodosporidium toruloides</name>
    <dbReference type="NCBI Taxonomy" id="5286"/>
    <lineage>
        <taxon>Eukaryota</taxon>
        <taxon>Fungi</taxon>
        <taxon>Dikarya</taxon>
        <taxon>Basidiomycota</taxon>
        <taxon>Pucciniomycotina</taxon>
        <taxon>Microbotryomycetes</taxon>
        <taxon>Sporidiobolales</taxon>
        <taxon>Sporidiobolaceae</taxon>
        <taxon>Rhodotorula</taxon>
    </lineage>
</organism>
<comment type="caution">
    <text evidence="7">The sequence shown here is derived from an EMBL/GenBank/DDBJ whole genome shotgun (WGS) entry which is preliminary data.</text>
</comment>
<dbReference type="GO" id="GO:0031902">
    <property type="term" value="C:late endosome membrane"/>
    <property type="evidence" value="ECO:0007669"/>
    <property type="project" value="UniProtKB-UniRule"/>
</dbReference>
<evidence type="ECO:0000256" key="3">
    <source>
        <dbReference type="ARBA" id="ARBA00022448"/>
    </source>
</evidence>
<dbReference type="Gene3D" id="6.10.140.260">
    <property type="match status" value="1"/>
</dbReference>
<evidence type="ECO:0000313" key="8">
    <source>
        <dbReference type="Proteomes" id="UP000321518"/>
    </source>
</evidence>
<proteinExistence type="inferred from homology"/>
<dbReference type="FunFam" id="1.10.10.10:FF:000416">
    <property type="entry name" value="Vacuolar protein-sorting-associated protein 36"/>
    <property type="match status" value="1"/>
</dbReference>
<evidence type="ECO:0000256" key="4">
    <source>
        <dbReference type="ARBA" id="ARBA00022490"/>
    </source>
</evidence>
<sequence>MARAKNMIALAQSINAQLAAASANDPSSVSAETAEAASLATSSLQSLGLLSAPVTAQDVADSSRYQAHLAQELAGVLQKGQVMEKQGGVIGLDEVWCLWNRARGVSLVSPVDLRAAARHLPSASPSFRTYLRVFPSGLHILHTSRFSLPAFSSRILELLDLRQALTASLADEGSTGLDRQTREGLGVLEVADAEKLSVGLAKEMMELLEFGEATALGGRFGGGAVVRDEQGGEGTRWQRNYISEAVWDGQVL</sequence>
<dbReference type="PANTHER" id="PTHR13128">
    <property type="entry name" value="VACUOLAR PROTEIN-SORTING-ASSOCIATED PROTEIN 36"/>
    <property type="match status" value="1"/>
</dbReference>
<dbReference type="Proteomes" id="UP000321518">
    <property type="component" value="Unassembled WGS sequence"/>
</dbReference>
<name>A0A511KM62_RHOTO</name>
<keyword evidence="4 6" id="KW-0963">Cytoplasm</keyword>
<dbReference type="InterPro" id="IPR036388">
    <property type="entry name" value="WH-like_DNA-bd_sf"/>
</dbReference>
<keyword evidence="3 6" id="KW-0813">Transport</keyword>
<dbReference type="InterPro" id="IPR037855">
    <property type="entry name" value="Vps36"/>
</dbReference>
<accession>A0A511KM62</accession>
<comment type="similarity">
    <text evidence="1 6">Belongs to the VPS36 family.</text>
</comment>
<keyword evidence="6" id="KW-0967">Endosome</keyword>
<dbReference type="AlphaFoldDB" id="A0A511KM62"/>
<evidence type="ECO:0000313" key="7">
    <source>
        <dbReference type="EMBL" id="GEM11479.1"/>
    </source>
</evidence>
<reference evidence="7 8" key="1">
    <citation type="submission" date="2019-07" db="EMBL/GenBank/DDBJ databases">
        <title>Rhodotorula toruloides NBRC10032 genome sequencing.</title>
        <authorList>
            <person name="Shida Y."/>
            <person name="Takaku H."/>
            <person name="Ogasawara W."/>
            <person name="Mori K."/>
        </authorList>
    </citation>
    <scope>NUCLEOTIDE SEQUENCE [LARGE SCALE GENOMIC DNA]</scope>
    <source>
        <strain evidence="7 8">NBRC10032</strain>
    </source>
</reference>
<protein>
    <recommendedName>
        <fullName evidence="2 6">Vacuolar protein-sorting-associated protein 36</fullName>
    </recommendedName>
    <alternativeName>
        <fullName evidence="6">ESCRT-II complex subunit VPS36</fullName>
    </alternativeName>
</protein>
<dbReference type="GO" id="GO:0043130">
    <property type="term" value="F:ubiquitin binding"/>
    <property type="evidence" value="ECO:0007669"/>
    <property type="project" value="UniProtKB-UniRule"/>
</dbReference>
<dbReference type="InterPro" id="IPR040608">
    <property type="entry name" value="Snf8/Vps36"/>
</dbReference>
<dbReference type="GO" id="GO:0032266">
    <property type="term" value="F:phosphatidylinositol-3-phosphate binding"/>
    <property type="evidence" value="ECO:0007669"/>
    <property type="project" value="UniProtKB-UniRule"/>
</dbReference>
<dbReference type="PANTHER" id="PTHR13128:SF12">
    <property type="entry name" value="VACUOLAR PROTEIN-SORTING-ASSOCIATED PROTEIN 36"/>
    <property type="match status" value="1"/>
</dbReference>
<dbReference type="GO" id="GO:0000814">
    <property type="term" value="C:ESCRT II complex"/>
    <property type="evidence" value="ECO:0007669"/>
    <property type="project" value="UniProtKB-UniRule"/>
</dbReference>
<dbReference type="GO" id="GO:0043328">
    <property type="term" value="P:protein transport to vacuole involved in ubiquitin-dependent protein catabolic process via the multivesicular body sorting pathway"/>
    <property type="evidence" value="ECO:0007669"/>
    <property type="project" value="UniProtKB-UniRule"/>
</dbReference>
<comment type="subcellular location">
    <subcellularLocation>
        <location evidence="6">Cytoplasm</location>
    </subcellularLocation>
    <subcellularLocation>
        <location evidence="6">Endosome</location>
    </subcellularLocation>
</comment>
<gene>
    <name evidence="7" type="ORF">Rt10032_c15g5496</name>
</gene>
<dbReference type="EMBL" id="BJWK01000015">
    <property type="protein sequence ID" value="GEM11479.1"/>
    <property type="molecule type" value="Genomic_DNA"/>
</dbReference>
<keyword evidence="5 6" id="KW-0653">Protein transport</keyword>
<dbReference type="Pfam" id="PF04157">
    <property type="entry name" value="EAP30"/>
    <property type="match status" value="1"/>
</dbReference>
<comment type="subunit">
    <text evidence="6">Component of the endosomal sorting complex required for transport II (ESCRT-II).</text>
</comment>
<evidence type="ECO:0000256" key="6">
    <source>
        <dbReference type="RuleBase" id="RU367095"/>
    </source>
</evidence>
<dbReference type="OrthoDB" id="271448at2759"/>